<keyword evidence="2" id="KW-0472">Membrane</keyword>
<dbReference type="AlphaFoldDB" id="A0A3D9LFK2"/>
<organism evidence="3 4">
    <name type="scientific">Citricoccus muralis</name>
    <dbReference type="NCBI Taxonomy" id="169134"/>
    <lineage>
        <taxon>Bacteria</taxon>
        <taxon>Bacillati</taxon>
        <taxon>Actinomycetota</taxon>
        <taxon>Actinomycetes</taxon>
        <taxon>Micrococcales</taxon>
        <taxon>Micrococcaceae</taxon>
        <taxon>Citricoccus</taxon>
    </lineage>
</organism>
<evidence type="ECO:0000256" key="2">
    <source>
        <dbReference type="SAM" id="Phobius"/>
    </source>
</evidence>
<dbReference type="InterPro" id="IPR021517">
    <property type="entry name" value="DUF3180"/>
</dbReference>
<feature type="transmembrane region" description="Helical" evidence="2">
    <location>
        <begin position="80"/>
        <end position="98"/>
    </location>
</feature>
<keyword evidence="4" id="KW-1185">Reference proteome</keyword>
<dbReference type="Pfam" id="PF11377">
    <property type="entry name" value="DUF3180"/>
    <property type="match status" value="1"/>
</dbReference>
<dbReference type="Proteomes" id="UP000256727">
    <property type="component" value="Unassembled WGS sequence"/>
</dbReference>
<gene>
    <name evidence="3" type="ORF">C8E99_2460</name>
</gene>
<feature type="transmembrane region" description="Helical" evidence="2">
    <location>
        <begin position="40"/>
        <end position="59"/>
    </location>
</feature>
<keyword evidence="2" id="KW-0812">Transmembrane</keyword>
<feature type="compositionally biased region" description="Basic and acidic residues" evidence="1">
    <location>
        <begin position="151"/>
        <end position="162"/>
    </location>
</feature>
<accession>A0A3D9LFK2</accession>
<name>A0A3D9LFK2_9MICC</name>
<dbReference type="RefSeq" id="WP_115932515.1">
    <property type="nucleotide sequence ID" value="NZ_QREH01000001.1"/>
</dbReference>
<evidence type="ECO:0000313" key="4">
    <source>
        <dbReference type="Proteomes" id="UP000256727"/>
    </source>
</evidence>
<proteinExistence type="predicted"/>
<evidence type="ECO:0000256" key="1">
    <source>
        <dbReference type="SAM" id="MobiDB-lite"/>
    </source>
</evidence>
<comment type="caution">
    <text evidence="3">The sequence shown here is derived from an EMBL/GenBank/DDBJ whole genome shotgun (WGS) entry which is preliminary data.</text>
</comment>
<sequence length="183" mass="18770">MNGIRPLWLLLIVIVSGGLGWVAALLTAEAGVVAPVLVRSSTITLGSVALLVLVLGIRVQRDKKRPPAARMNPLVATRTLALAQAGAYAGSLIAGWHGGVLVHLTSATGFGTPTVNDALLMVVGGLVLVIVGYIVEQYCRLPPEDGADGTTDAHGRNGEGHRGQTGPAYGAEGEGGYARTNDS</sequence>
<evidence type="ECO:0000313" key="3">
    <source>
        <dbReference type="EMBL" id="REE04620.1"/>
    </source>
</evidence>
<feature type="transmembrane region" description="Helical" evidence="2">
    <location>
        <begin position="118"/>
        <end position="135"/>
    </location>
</feature>
<reference evidence="3 4" key="1">
    <citation type="submission" date="2018-07" db="EMBL/GenBank/DDBJ databases">
        <title>Sequencing the genomes of 1000 actinobacteria strains.</title>
        <authorList>
            <person name="Klenk H.-P."/>
        </authorList>
    </citation>
    <scope>NUCLEOTIDE SEQUENCE [LARGE SCALE GENOMIC DNA]</scope>
    <source>
        <strain evidence="3 4">DSM 14442</strain>
    </source>
</reference>
<keyword evidence="2" id="KW-1133">Transmembrane helix</keyword>
<dbReference type="OrthoDB" id="3257239at2"/>
<feature type="region of interest" description="Disordered" evidence="1">
    <location>
        <begin position="145"/>
        <end position="183"/>
    </location>
</feature>
<protein>
    <submittedName>
        <fullName evidence="3">Uncharacterized protein DUF3180</fullName>
    </submittedName>
</protein>
<dbReference type="EMBL" id="QREH01000001">
    <property type="protein sequence ID" value="REE04620.1"/>
    <property type="molecule type" value="Genomic_DNA"/>
</dbReference>